<dbReference type="Pfam" id="PF01796">
    <property type="entry name" value="OB_ChsH2_C"/>
    <property type="match status" value="1"/>
</dbReference>
<reference evidence="2 3" key="1">
    <citation type="submission" date="2021-01" db="EMBL/GenBank/DDBJ databases">
        <title>Roseomonas sp. nov, a bacterium isolated from an oil production mixture in Yumen Oilfield.</title>
        <authorList>
            <person name="Wu D."/>
        </authorList>
    </citation>
    <scope>NUCLEOTIDE SEQUENCE [LARGE SCALE GENOMIC DNA]</scope>
    <source>
        <strain evidence="2 3">ROY-5-3</strain>
    </source>
</reference>
<organism evidence="2 3">
    <name type="scientific">Falsiroseomonas oleicola</name>
    <dbReference type="NCBI Taxonomy" id="2801474"/>
    <lineage>
        <taxon>Bacteria</taxon>
        <taxon>Pseudomonadati</taxon>
        <taxon>Pseudomonadota</taxon>
        <taxon>Alphaproteobacteria</taxon>
        <taxon>Acetobacterales</taxon>
        <taxon>Roseomonadaceae</taxon>
        <taxon>Falsiroseomonas</taxon>
    </lineage>
</organism>
<proteinExistence type="predicted"/>
<dbReference type="EMBL" id="JAERQM010000001">
    <property type="protein sequence ID" value="MBU8543250.1"/>
    <property type="molecule type" value="Genomic_DNA"/>
</dbReference>
<name>A0ABS6H7E1_9PROT</name>
<accession>A0ABS6H7E1</accession>
<dbReference type="InterPro" id="IPR002878">
    <property type="entry name" value="ChsH2_C"/>
</dbReference>
<evidence type="ECO:0000313" key="3">
    <source>
        <dbReference type="Proteomes" id="UP000689967"/>
    </source>
</evidence>
<dbReference type="RefSeq" id="WP_216873532.1">
    <property type="nucleotide sequence ID" value="NZ_JAERQM010000001.1"/>
</dbReference>
<feature type="domain" description="ChsH2 C-terminal OB-fold" evidence="1">
    <location>
        <begin position="52"/>
        <end position="114"/>
    </location>
</feature>
<keyword evidence="3" id="KW-1185">Reference proteome</keyword>
<gene>
    <name evidence="2" type="ORF">JJQ90_06010</name>
</gene>
<protein>
    <submittedName>
        <fullName evidence="2">OB-fold domain-containing protein</fullName>
    </submittedName>
</protein>
<sequence length="130" mass="13468">MDLLEPRLYAPAGEADFALLRALREPGSGALTFPPSPYGCTTTGRPAEALEEVTLSGHATLLTCIAIHQPVLPGLVPPVLVARLRLAEGPVVQGLVEGLDEAALPPGTPMRAVLVPAEGGLACRFRKVAA</sequence>
<dbReference type="Proteomes" id="UP000689967">
    <property type="component" value="Unassembled WGS sequence"/>
</dbReference>
<comment type="caution">
    <text evidence="2">The sequence shown here is derived from an EMBL/GenBank/DDBJ whole genome shotgun (WGS) entry which is preliminary data.</text>
</comment>
<evidence type="ECO:0000313" key="2">
    <source>
        <dbReference type="EMBL" id="MBU8543250.1"/>
    </source>
</evidence>
<evidence type="ECO:0000259" key="1">
    <source>
        <dbReference type="Pfam" id="PF01796"/>
    </source>
</evidence>